<dbReference type="InterPro" id="IPR010406">
    <property type="entry name" value="DUF1003"/>
</dbReference>
<dbReference type="Pfam" id="PF06210">
    <property type="entry name" value="DUF1003"/>
    <property type="match status" value="1"/>
</dbReference>
<organism evidence="2 3">
    <name type="scientific">Aquamicrobium aerolatum DSM 21857</name>
    <dbReference type="NCBI Taxonomy" id="1121003"/>
    <lineage>
        <taxon>Bacteria</taxon>
        <taxon>Pseudomonadati</taxon>
        <taxon>Pseudomonadota</taxon>
        <taxon>Alphaproteobacteria</taxon>
        <taxon>Hyphomicrobiales</taxon>
        <taxon>Phyllobacteriaceae</taxon>
        <taxon>Aerobium</taxon>
    </lineage>
</organism>
<gene>
    <name evidence="2" type="ORF">SAMN03080618_01269</name>
</gene>
<dbReference type="RefSeq" id="WP_091519981.1">
    <property type="nucleotide sequence ID" value="NZ_FORF01000006.1"/>
</dbReference>
<feature type="transmembrane region" description="Helical" evidence="1">
    <location>
        <begin position="66"/>
        <end position="90"/>
    </location>
</feature>
<evidence type="ECO:0000313" key="2">
    <source>
        <dbReference type="EMBL" id="SFI76400.1"/>
    </source>
</evidence>
<dbReference type="AlphaFoldDB" id="A0A1I3KVJ4"/>
<dbReference type="PANTHER" id="PTHR41386">
    <property type="entry name" value="INTEGRAL MEMBRANE PROTEIN-RELATED"/>
    <property type="match status" value="1"/>
</dbReference>
<proteinExistence type="predicted"/>
<dbReference type="Proteomes" id="UP000242763">
    <property type="component" value="Unassembled WGS sequence"/>
</dbReference>
<keyword evidence="1" id="KW-0472">Membrane</keyword>
<evidence type="ECO:0000313" key="3">
    <source>
        <dbReference type="Proteomes" id="UP000242763"/>
    </source>
</evidence>
<dbReference type="EMBL" id="FORF01000006">
    <property type="protein sequence ID" value="SFI76400.1"/>
    <property type="molecule type" value="Genomic_DNA"/>
</dbReference>
<feature type="transmembrane region" description="Helical" evidence="1">
    <location>
        <begin position="96"/>
        <end position="116"/>
    </location>
</feature>
<keyword evidence="3" id="KW-1185">Reference proteome</keyword>
<protein>
    <submittedName>
        <fullName evidence="2">Uncharacterized membrane protein</fullName>
    </submittedName>
</protein>
<dbReference type="STRING" id="1121003.SAMN03080618_01269"/>
<keyword evidence="1" id="KW-0812">Transmembrane</keyword>
<reference evidence="3" key="1">
    <citation type="submission" date="2016-10" db="EMBL/GenBank/DDBJ databases">
        <authorList>
            <person name="Varghese N."/>
            <person name="Submissions S."/>
        </authorList>
    </citation>
    <scope>NUCLEOTIDE SEQUENCE [LARGE SCALE GENOMIC DNA]</scope>
    <source>
        <strain evidence="3">DSM 21857</strain>
    </source>
</reference>
<dbReference type="PANTHER" id="PTHR41386:SF1">
    <property type="entry name" value="MEMBRANE PROTEIN"/>
    <property type="match status" value="1"/>
</dbReference>
<evidence type="ECO:0000256" key="1">
    <source>
        <dbReference type="SAM" id="Phobius"/>
    </source>
</evidence>
<accession>A0A1I3KVJ4</accession>
<dbReference type="OrthoDB" id="9795736at2"/>
<keyword evidence="1" id="KW-1133">Transmembrane helix</keyword>
<name>A0A1I3KVJ4_9HYPH</name>
<sequence length="184" mass="20491">MSKSTSELASRFLPNTELGEAEKRVLDRLLSRKTLAHNINVRLAKDATFGQRLADSIARIGGSWGFILGFIAFLVAWTLLNGWLLMAHAFDPYPFIFLNLILSMLAAVQAPIIMMAQNRQAARDRIDAAHDYEINLKAELEVMALHEKIDELRHSELMGMRSDLATVVGSLGRIEARLADATQS</sequence>